<dbReference type="InterPro" id="IPR006366">
    <property type="entry name" value="CobA/CysG_C"/>
</dbReference>
<dbReference type="STRING" id="573501.SAMN04487999_1675"/>
<dbReference type="OrthoDB" id="9815856at2"/>
<dbReference type="InterPro" id="IPR000878">
    <property type="entry name" value="4pyrrol_Mease"/>
</dbReference>
<reference evidence="10 13" key="3">
    <citation type="submission" date="2018-07" db="EMBL/GenBank/DDBJ databases">
        <title>Leeuwenhoekiella genomics.</title>
        <authorList>
            <person name="Tahon G."/>
            <person name="Willems A."/>
        </authorList>
    </citation>
    <scope>NUCLEOTIDE SEQUENCE [LARGE SCALE GENOMIC DNA]</scope>
    <source>
        <strain evidence="10 13">LMG 24856</strain>
    </source>
</reference>
<dbReference type="InterPro" id="IPR035996">
    <property type="entry name" value="4pyrrol_Methylase_sf"/>
</dbReference>
<reference evidence="12" key="2">
    <citation type="submission" date="2016-11" db="EMBL/GenBank/DDBJ databases">
        <authorList>
            <person name="Varghese N."/>
            <person name="Submissions S."/>
        </authorList>
    </citation>
    <scope>NUCLEOTIDE SEQUENCE [LARGE SCALE GENOMIC DNA]</scope>
    <source>
        <strain evidence="12">DSM 19859</strain>
    </source>
</reference>
<dbReference type="PROSITE" id="PS00840">
    <property type="entry name" value="SUMT_2"/>
    <property type="match status" value="1"/>
</dbReference>
<evidence type="ECO:0000256" key="5">
    <source>
        <dbReference type="ARBA" id="ARBA00022691"/>
    </source>
</evidence>
<dbReference type="GO" id="GO:0032259">
    <property type="term" value="P:methylation"/>
    <property type="evidence" value="ECO:0007669"/>
    <property type="project" value="UniProtKB-KW"/>
</dbReference>
<evidence type="ECO:0000313" key="13">
    <source>
        <dbReference type="Proteomes" id="UP000290037"/>
    </source>
</evidence>
<dbReference type="NCBIfam" id="NF004790">
    <property type="entry name" value="PRK06136.1"/>
    <property type="match status" value="1"/>
</dbReference>
<dbReference type="RefSeq" id="WP_072982171.1">
    <property type="nucleotide sequence ID" value="NZ_FQXT01000003.1"/>
</dbReference>
<reference evidence="11" key="1">
    <citation type="submission" date="2016-11" db="EMBL/GenBank/DDBJ databases">
        <authorList>
            <person name="Jaros S."/>
            <person name="Januszkiewicz K."/>
            <person name="Wedrychowicz H."/>
        </authorList>
    </citation>
    <scope>NUCLEOTIDE SEQUENCE [LARGE SCALE GENOMIC DNA]</scope>
    <source>
        <strain evidence="11">DSM 19859</strain>
    </source>
</reference>
<comment type="similarity">
    <text evidence="1 8">Belongs to the precorrin methyltransferase family.</text>
</comment>
<dbReference type="InterPro" id="IPR014776">
    <property type="entry name" value="4pyrrole_Mease_sub2"/>
</dbReference>
<proteinExistence type="inferred from homology"/>
<dbReference type="EMBL" id="FQXT01000003">
    <property type="protein sequence ID" value="SHI02512.1"/>
    <property type="molecule type" value="Genomic_DNA"/>
</dbReference>
<keyword evidence="4 8" id="KW-0808">Transferase</keyword>
<evidence type="ECO:0000256" key="4">
    <source>
        <dbReference type="ARBA" id="ARBA00022679"/>
    </source>
</evidence>
<dbReference type="PANTHER" id="PTHR45790">
    <property type="entry name" value="SIROHEME SYNTHASE-RELATED"/>
    <property type="match status" value="1"/>
</dbReference>
<keyword evidence="6" id="KW-0627">Porphyrin biosynthesis</keyword>
<dbReference type="GO" id="GO:0004851">
    <property type="term" value="F:uroporphyrin-III C-methyltransferase activity"/>
    <property type="evidence" value="ECO:0007669"/>
    <property type="project" value="UniProtKB-EC"/>
</dbReference>
<dbReference type="SUPFAM" id="SSF53790">
    <property type="entry name" value="Tetrapyrrole methylase"/>
    <property type="match status" value="1"/>
</dbReference>
<gene>
    <name evidence="10" type="ORF">DSM01_970</name>
    <name evidence="11" type="ORF">SAMN04487999_1675</name>
</gene>
<evidence type="ECO:0000256" key="6">
    <source>
        <dbReference type="ARBA" id="ARBA00023244"/>
    </source>
</evidence>
<protein>
    <recommendedName>
        <fullName evidence="2">uroporphyrinogen-III C-methyltransferase</fullName>
        <ecNumber evidence="2">2.1.1.107</ecNumber>
    </recommendedName>
</protein>
<dbReference type="PROSITE" id="PS00839">
    <property type="entry name" value="SUMT_1"/>
    <property type="match status" value="1"/>
</dbReference>
<evidence type="ECO:0000313" key="11">
    <source>
        <dbReference type="EMBL" id="SHI02512.1"/>
    </source>
</evidence>
<evidence type="ECO:0000259" key="9">
    <source>
        <dbReference type="Pfam" id="PF00590"/>
    </source>
</evidence>
<dbReference type="Gene3D" id="3.40.1010.10">
    <property type="entry name" value="Cobalt-precorrin-4 Transmethylase, Domain 1"/>
    <property type="match status" value="1"/>
</dbReference>
<dbReference type="InterPro" id="IPR050161">
    <property type="entry name" value="Siro_Cobalamin_biosynth"/>
</dbReference>
<evidence type="ECO:0000313" key="10">
    <source>
        <dbReference type="EMBL" id="RXG30220.1"/>
    </source>
</evidence>
<dbReference type="AlphaFoldDB" id="A0A1M5XS59"/>
<dbReference type="PANTHER" id="PTHR45790:SF3">
    <property type="entry name" value="S-ADENOSYL-L-METHIONINE-DEPENDENT UROPORPHYRINOGEN III METHYLTRANSFERASE, CHLOROPLASTIC"/>
    <property type="match status" value="1"/>
</dbReference>
<feature type="domain" description="Tetrapyrrole methylase" evidence="9">
    <location>
        <begin position="5"/>
        <end position="214"/>
    </location>
</feature>
<name>A0A1M5XS59_9FLAO</name>
<dbReference type="InterPro" id="IPR003043">
    <property type="entry name" value="Uropor_MeTrfase_CS"/>
</dbReference>
<dbReference type="InterPro" id="IPR014777">
    <property type="entry name" value="4pyrrole_Mease_sub1"/>
</dbReference>
<evidence type="ECO:0000256" key="7">
    <source>
        <dbReference type="ARBA" id="ARBA00025705"/>
    </source>
</evidence>
<dbReference type="FunFam" id="3.40.1010.10:FF:000001">
    <property type="entry name" value="Siroheme synthase"/>
    <property type="match status" value="1"/>
</dbReference>
<keyword evidence="13" id="KW-1185">Reference proteome</keyword>
<dbReference type="Proteomes" id="UP000184240">
    <property type="component" value="Unassembled WGS sequence"/>
</dbReference>
<dbReference type="NCBIfam" id="TIGR01469">
    <property type="entry name" value="cobA_cysG_Cterm"/>
    <property type="match status" value="1"/>
</dbReference>
<sequence length="255" mass="27611">MNTGKLILLGAGPGDPELLTLKGLKALKSADIVLYDALVNPEVLKHCKPETELIFVGKRKGCYAYHQDQINDLIVDRAQNNAIVVRLKGGDPFIFGRGAEEMLYAAQRGISASVIPGISSCNAVPALQNIPLTKRGVSESFWVITGTTKAHTLSKDVELAAQSNATVVILMGTSKLNEILDLFKAQNKYELPVAIIQNGSLSNEKIAIGTVNTIAQIYKEKQLSNPAIIVLGHVVNHRDQMLQIAQQVETQPSAY</sequence>
<dbReference type="Gene3D" id="3.30.950.10">
    <property type="entry name" value="Methyltransferase, Cobalt-precorrin-4 Transmethylase, Domain 2"/>
    <property type="match status" value="1"/>
</dbReference>
<keyword evidence="3 8" id="KW-0489">Methyltransferase</keyword>
<evidence type="ECO:0000313" key="12">
    <source>
        <dbReference type="Proteomes" id="UP000184240"/>
    </source>
</evidence>
<dbReference type="GO" id="GO:0019354">
    <property type="term" value="P:siroheme biosynthetic process"/>
    <property type="evidence" value="ECO:0007669"/>
    <property type="project" value="InterPro"/>
</dbReference>
<dbReference type="Proteomes" id="UP000290037">
    <property type="component" value="Unassembled WGS sequence"/>
</dbReference>
<keyword evidence="5" id="KW-0949">S-adenosyl-L-methionine</keyword>
<organism evidence="11 12">
    <name type="scientific">Leeuwenhoekiella palythoae</name>
    <dbReference type="NCBI Taxonomy" id="573501"/>
    <lineage>
        <taxon>Bacteria</taxon>
        <taxon>Pseudomonadati</taxon>
        <taxon>Bacteroidota</taxon>
        <taxon>Flavobacteriia</taxon>
        <taxon>Flavobacteriales</taxon>
        <taxon>Flavobacteriaceae</taxon>
        <taxon>Leeuwenhoekiella</taxon>
    </lineage>
</organism>
<evidence type="ECO:0000256" key="3">
    <source>
        <dbReference type="ARBA" id="ARBA00022603"/>
    </source>
</evidence>
<dbReference type="EC" id="2.1.1.107" evidence="2"/>
<evidence type="ECO:0000256" key="1">
    <source>
        <dbReference type="ARBA" id="ARBA00005879"/>
    </source>
</evidence>
<dbReference type="Pfam" id="PF00590">
    <property type="entry name" value="TP_methylase"/>
    <property type="match status" value="1"/>
</dbReference>
<evidence type="ECO:0000256" key="8">
    <source>
        <dbReference type="RuleBase" id="RU003960"/>
    </source>
</evidence>
<evidence type="ECO:0000256" key="2">
    <source>
        <dbReference type="ARBA" id="ARBA00012162"/>
    </source>
</evidence>
<dbReference type="CDD" id="cd11642">
    <property type="entry name" value="SUMT"/>
    <property type="match status" value="1"/>
</dbReference>
<dbReference type="EMBL" id="QOVN01000002">
    <property type="protein sequence ID" value="RXG30220.1"/>
    <property type="molecule type" value="Genomic_DNA"/>
</dbReference>
<accession>A0A1M5XS59</accession>
<comment type="pathway">
    <text evidence="7">Porphyrin-containing compound metabolism; siroheme biosynthesis; precorrin-2 from uroporphyrinogen III: step 1/1.</text>
</comment>